<keyword evidence="1" id="KW-0472">Membrane</keyword>
<accession>A0A0M4D0D2</accession>
<dbReference type="SUPFAM" id="SSF46785">
    <property type="entry name" value="Winged helix' DNA-binding domain"/>
    <property type="match status" value="1"/>
</dbReference>
<dbReference type="KEGG" id="des:DSOUD_1612"/>
<keyword evidence="1" id="KW-1133">Transmembrane helix</keyword>
<gene>
    <name evidence="2" type="ORF">DSOUD_1612</name>
</gene>
<dbReference type="InterPro" id="IPR036388">
    <property type="entry name" value="WH-like_DNA-bd_sf"/>
</dbReference>
<dbReference type="InterPro" id="IPR036390">
    <property type="entry name" value="WH_DNA-bd_sf"/>
</dbReference>
<name>A0A0M4D0D2_9BACT</name>
<sequence length="146" mass="16152">MTPLSDLSLSTLFLLFLMLFLLIGNSPAMHRWLDRITRMARREGGTKAEKEPEEKPMGRSDRLKGFEAILFQQLALAGVKGLSPASLADALHFDRPAVEEALASLENQGMIERGGLLGRRFHLSPEGRERAVQEGIIPQTRTGDIA</sequence>
<keyword evidence="3" id="KW-1185">Reference proteome</keyword>
<proteinExistence type="predicted"/>
<evidence type="ECO:0000313" key="3">
    <source>
        <dbReference type="Proteomes" id="UP000057158"/>
    </source>
</evidence>
<feature type="transmembrane region" description="Helical" evidence="1">
    <location>
        <begin position="12"/>
        <end position="33"/>
    </location>
</feature>
<dbReference type="AlphaFoldDB" id="A0A0M4D0D2"/>
<protein>
    <submittedName>
        <fullName evidence="2">Uncharacterized protein</fullName>
    </submittedName>
</protein>
<evidence type="ECO:0000313" key="2">
    <source>
        <dbReference type="EMBL" id="ALC16390.1"/>
    </source>
</evidence>
<dbReference type="OrthoDB" id="9851249at2"/>
<organism evidence="2 3">
    <name type="scientific">Desulfuromonas soudanensis</name>
    <dbReference type="NCBI Taxonomy" id="1603606"/>
    <lineage>
        <taxon>Bacteria</taxon>
        <taxon>Pseudomonadati</taxon>
        <taxon>Thermodesulfobacteriota</taxon>
        <taxon>Desulfuromonadia</taxon>
        <taxon>Desulfuromonadales</taxon>
        <taxon>Desulfuromonadaceae</taxon>
        <taxon>Desulfuromonas</taxon>
    </lineage>
</organism>
<dbReference type="Proteomes" id="UP000057158">
    <property type="component" value="Chromosome"/>
</dbReference>
<keyword evidence="1" id="KW-0812">Transmembrane</keyword>
<reference evidence="2 3" key="1">
    <citation type="submission" date="2015-07" db="EMBL/GenBank/DDBJ databases">
        <title>Isolation and Genomic Characterization of a Novel Halophilic Metal-Reducing Deltaproteobacterium from the Deep Subsurface.</title>
        <authorList>
            <person name="Badalamenti J.P."/>
            <person name="Summers Z.M."/>
            <person name="Gralnick J.A."/>
            <person name="Bond D.R."/>
        </authorList>
    </citation>
    <scope>NUCLEOTIDE SEQUENCE [LARGE SCALE GENOMIC DNA]</scope>
    <source>
        <strain evidence="2 3">WTL</strain>
    </source>
</reference>
<dbReference type="EMBL" id="CP010802">
    <property type="protein sequence ID" value="ALC16390.1"/>
    <property type="molecule type" value="Genomic_DNA"/>
</dbReference>
<dbReference type="PATRIC" id="fig|1603606.3.peg.1756"/>
<evidence type="ECO:0000256" key="1">
    <source>
        <dbReference type="SAM" id="Phobius"/>
    </source>
</evidence>
<dbReference type="Gene3D" id="1.10.10.10">
    <property type="entry name" value="Winged helix-like DNA-binding domain superfamily/Winged helix DNA-binding domain"/>
    <property type="match status" value="1"/>
</dbReference>
<dbReference type="RefSeq" id="WP_053550495.1">
    <property type="nucleotide sequence ID" value="NZ_CP010802.1"/>
</dbReference>